<keyword evidence="3" id="KW-1185">Reference proteome</keyword>
<comment type="caution">
    <text evidence="2">The sequence shown here is derived from an EMBL/GenBank/DDBJ whole genome shotgun (WGS) entry which is preliminary data.</text>
</comment>
<evidence type="ECO:0000313" key="2">
    <source>
        <dbReference type="EMBL" id="CAA7022542.1"/>
    </source>
</evidence>
<dbReference type="AlphaFoldDB" id="A0A6D2I6N4"/>
<accession>A0A6D2I6N4</accession>
<protein>
    <submittedName>
        <fullName evidence="2">Uncharacterized protein</fullName>
    </submittedName>
</protein>
<evidence type="ECO:0000313" key="3">
    <source>
        <dbReference type="Proteomes" id="UP000467841"/>
    </source>
</evidence>
<feature type="region of interest" description="Disordered" evidence="1">
    <location>
        <begin position="93"/>
        <end position="117"/>
    </location>
</feature>
<evidence type="ECO:0000256" key="1">
    <source>
        <dbReference type="SAM" id="MobiDB-lite"/>
    </source>
</evidence>
<gene>
    <name evidence="2" type="ORF">MERR_LOCUS9777</name>
</gene>
<dbReference type="Proteomes" id="UP000467841">
    <property type="component" value="Unassembled WGS sequence"/>
</dbReference>
<reference evidence="2" key="1">
    <citation type="submission" date="2020-01" db="EMBL/GenBank/DDBJ databases">
        <authorList>
            <person name="Mishra B."/>
        </authorList>
    </citation>
    <scope>NUCLEOTIDE SEQUENCE [LARGE SCALE GENOMIC DNA]</scope>
</reference>
<name>A0A6D2I6N4_9BRAS</name>
<proteinExistence type="predicted"/>
<dbReference type="EMBL" id="CACVBM020000704">
    <property type="protein sequence ID" value="CAA7022542.1"/>
    <property type="molecule type" value="Genomic_DNA"/>
</dbReference>
<sequence>MKPMKLLFPKELIDESLEGFKEKVTRTLQLFPKAIVPRDIHGEIVYPADRKRKSVKNTIRVENIGRRRAKEILAGRSGKRTLSLGRISCSSANLADQTARTGRKPSAIDPNSLGQGK</sequence>
<organism evidence="2 3">
    <name type="scientific">Microthlaspi erraticum</name>
    <dbReference type="NCBI Taxonomy" id="1685480"/>
    <lineage>
        <taxon>Eukaryota</taxon>
        <taxon>Viridiplantae</taxon>
        <taxon>Streptophyta</taxon>
        <taxon>Embryophyta</taxon>
        <taxon>Tracheophyta</taxon>
        <taxon>Spermatophyta</taxon>
        <taxon>Magnoliopsida</taxon>
        <taxon>eudicotyledons</taxon>
        <taxon>Gunneridae</taxon>
        <taxon>Pentapetalae</taxon>
        <taxon>rosids</taxon>
        <taxon>malvids</taxon>
        <taxon>Brassicales</taxon>
        <taxon>Brassicaceae</taxon>
        <taxon>Coluteocarpeae</taxon>
        <taxon>Microthlaspi</taxon>
    </lineage>
</organism>